<evidence type="ECO:0000256" key="1">
    <source>
        <dbReference type="SAM" id="Phobius"/>
    </source>
</evidence>
<dbReference type="RefSeq" id="WP_135121403.1">
    <property type="nucleotide sequence ID" value="NZ_SPQZ01000007.1"/>
</dbReference>
<keyword evidence="1" id="KW-1133">Transmembrane helix</keyword>
<evidence type="ECO:0000313" key="2">
    <source>
        <dbReference type="EMBL" id="TFV95080.1"/>
    </source>
</evidence>
<feature type="transmembrane region" description="Helical" evidence="1">
    <location>
        <begin position="172"/>
        <end position="191"/>
    </location>
</feature>
<accession>A0A4Y9QS78</accession>
<feature type="transmembrane region" description="Helical" evidence="1">
    <location>
        <begin position="303"/>
        <end position="323"/>
    </location>
</feature>
<keyword evidence="1" id="KW-0472">Membrane</keyword>
<dbReference type="Proteomes" id="UP000298127">
    <property type="component" value="Unassembled WGS sequence"/>
</dbReference>
<proteinExistence type="predicted"/>
<feature type="transmembrane region" description="Helical" evidence="1">
    <location>
        <begin position="60"/>
        <end position="79"/>
    </location>
</feature>
<sequence length="524" mass="55709">MVAQLLGLKVRLFGNLFRRGPWQIVGIIVGLIYGLGIAVFLMALLIGLRFAPDVEFLRDGIVLVGSIVTVGFIVVPLFMGSDDSLDPRRFSLFGMRNRDLSFGLALAAFVGVPALVLAITLVGFVVTWTRGFGEAVVALIAAVLVLATCIMLSRVSTSLASLFLATRRAREVSGVLGVLVLVLISPIIVLLAQVDWATSGRGLVREVSAILSWTPLGAMWAIPGDAAAGEWGASVLKLLIALATLWLIWLAWQALVAKTLVTPGRQTQSHAYHGLGWFDKMLPGATGAVAARSLTYWIRDARYWVSLIMIPVLPVLLVVPLAAVQVPTGVLALLPVPVMCIFLGWTVHNDVAYDSTAVWLHVASGVSGFADRIGRLVPAFFLSIPLIALGTIVSMLLYRDWSVLPSFIGVCASLFLVGLGCSSYTSARFPYPVPKPGASPFAQPQSSGTAAATVQSLTFLVALVLTLPALVFGYLALFVDPAWHIATLIEGVGVGLIALVLGVVWGAHTFTKRGPEILASAIRA</sequence>
<feature type="transmembrane region" description="Helical" evidence="1">
    <location>
        <begin position="132"/>
        <end position="152"/>
    </location>
</feature>
<name>A0A4Y9QS78_9MICO</name>
<evidence type="ECO:0000313" key="3">
    <source>
        <dbReference type="Proteomes" id="UP000298127"/>
    </source>
</evidence>
<gene>
    <name evidence="2" type="ORF">E4M00_15525</name>
</gene>
<feature type="transmembrane region" description="Helical" evidence="1">
    <location>
        <begin position="377"/>
        <end position="398"/>
    </location>
</feature>
<organism evidence="2 3">
    <name type="scientific">Orlajensenia leifsoniae</name>
    <dbReference type="NCBI Taxonomy" id="2561933"/>
    <lineage>
        <taxon>Bacteria</taxon>
        <taxon>Bacillati</taxon>
        <taxon>Actinomycetota</taxon>
        <taxon>Actinomycetes</taxon>
        <taxon>Micrococcales</taxon>
        <taxon>Microbacteriaceae</taxon>
        <taxon>Orlajensenia</taxon>
    </lineage>
</organism>
<reference evidence="2 3" key="1">
    <citation type="journal article" date="2018" name="J. Microbiol.">
        <title>Leifsonia flava sp. nov., a novel actinobacterium isolated from the rhizosphere of Aquilegia viridiflora.</title>
        <authorList>
            <person name="Cai Y."/>
            <person name="Tao W.Z."/>
            <person name="Ma Y.J."/>
            <person name="Cheng J."/>
            <person name="Zhang M.Y."/>
            <person name="Zhang Y.X."/>
        </authorList>
    </citation>
    <scope>NUCLEOTIDE SEQUENCE [LARGE SCALE GENOMIC DNA]</scope>
    <source>
        <strain evidence="2 3">SYP-B2174</strain>
    </source>
</reference>
<feature type="transmembrane region" description="Helical" evidence="1">
    <location>
        <begin position="330"/>
        <end position="347"/>
    </location>
</feature>
<dbReference type="EMBL" id="SPQZ01000007">
    <property type="protein sequence ID" value="TFV95080.1"/>
    <property type="molecule type" value="Genomic_DNA"/>
</dbReference>
<protein>
    <submittedName>
        <fullName evidence="2">Uncharacterized protein</fullName>
    </submittedName>
</protein>
<keyword evidence="3" id="KW-1185">Reference proteome</keyword>
<feature type="transmembrane region" description="Helical" evidence="1">
    <location>
        <begin position="100"/>
        <end position="126"/>
    </location>
</feature>
<feature type="transmembrane region" description="Helical" evidence="1">
    <location>
        <begin position="483"/>
        <end position="505"/>
    </location>
</feature>
<feature type="transmembrane region" description="Helical" evidence="1">
    <location>
        <begin position="404"/>
        <end position="425"/>
    </location>
</feature>
<dbReference type="AlphaFoldDB" id="A0A4Y9QS78"/>
<comment type="caution">
    <text evidence="2">The sequence shown here is derived from an EMBL/GenBank/DDBJ whole genome shotgun (WGS) entry which is preliminary data.</text>
</comment>
<keyword evidence="1" id="KW-0812">Transmembrane</keyword>
<feature type="transmembrane region" description="Helical" evidence="1">
    <location>
        <begin position="457"/>
        <end position="477"/>
    </location>
</feature>
<feature type="transmembrane region" description="Helical" evidence="1">
    <location>
        <begin position="21"/>
        <end position="48"/>
    </location>
</feature>
<feature type="transmembrane region" description="Helical" evidence="1">
    <location>
        <begin position="234"/>
        <end position="252"/>
    </location>
</feature>